<dbReference type="KEGG" id="cpae:CPAST_c12620"/>
<dbReference type="Proteomes" id="UP000028042">
    <property type="component" value="Unassembled WGS sequence"/>
</dbReference>
<organism evidence="1 4">
    <name type="scientific">Clostridium pasteurianum DSM 525 = ATCC 6013</name>
    <dbReference type="NCBI Taxonomy" id="1262449"/>
    <lineage>
        <taxon>Bacteria</taxon>
        <taxon>Bacillati</taxon>
        <taxon>Bacillota</taxon>
        <taxon>Clostridia</taxon>
        <taxon>Eubacteriales</taxon>
        <taxon>Clostridiaceae</taxon>
        <taxon>Clostridium</taxon>
    </lineage>
</organism>
<dbReference type="EMBL" id="CP009268">
    <property type="protein sequence ID" value="AJA51350.1"/>
    <property type="molecule type" value="Genomic_DNA"/>
</dbReference>
<protein>
    <submittedName>
        <fullName evidence="1">Uncharacterized protein</fullName>
    </submittedName>
</protein>
<dbReference type="AlphaFoldDB" id="A0A0H3J3G2"/>
<dbReference type="Proteomes" id="UP000030905">
    <property type="component" value="Chromosome"/>
</dbReference>
<accession>A0A0H3J3G2</accession>
<proteinExistence type="predicted"/>
<dbReference type="EMBL" id="JPGY02000001">
    <property type="protein sequence ID" value="KRU12643.1"/>
    <property type="molecule type" value="Genomic_DNA"/>
</dbReference>
<reference evidence="2 3" key="3">
    <citation type="journal article" name="Genome Announc.">
        <title>Improved Draft Genome Sequence of Clostridium pasteurianum Strain ATCC 6013 (DSM 525) Using a Hybrid Next-Generation Sequencing Approach.</title>
        <authorList>
            <person name="Pyne M.E."/>
            <person name="Utturkar S."/>
            <person name="Brown S.D."/>
            <person name="Moo-Young M."/>
            <person name="Chung D.A."/>
            <person name="Chou C.P."/>
        </authorList>
    </citation>
    <scope>NUCLEOTIDE SEQUENCE [LARGE SCALE GENOMIC DNA]</scope>
    <source>
        <strain evidence="2 3">ATCC 6013</strain>
    </source>
</reference>
<sequence length="53" mass="6352">MIVEVTLMRSSGKGRRSRQSIKFKEQISNVEKLRPFLLRCKNKYDEYKFVLVT</sequence>
<gene>
    <name evidence="1" type="ORF">CLPA_c12620</name>
    <name evidence="2" type="ORF">CP6013_01891</name>
</gene>
<evidence type="ECO:0000313" key="1">
    <source>
        <dbReference type="EMBL" id="AJA51350.1"/>
    </source>
</evidence>
<dbReference type="KEGG" id="cpat:CLPA_c12620"/>
<keyword evidence="4" id="KW-1185">Reference proteome</keyword>
<evidence type="ECO:0000313" key="3">
    <source>
        <dbReference type="Proteomes" id="UP000028042"/>
    </source>
</evidence>
<dbReference type="RefSeq" id="WP_161603754.1">
    <property type="nucleotide sequence ID" value="NZ_ANZB01000009.1"/>
</dbReference>
<reference evidence="1 4" key="1">
    <citation type="journal article" date="2015" name="Genome Announc.">
        <title>Complete Genome Sequence of the Nitrogen-Fixing and Solvent-Producing Clostridium pasteurianum DSM 525.</title>
        <authorList>
            <person name="Poehlein A."/>
            <person name="Grosse-Honebrink A."/>
            <person name="Zhang Y."/>
            <person name="Minton N.P."/>
            <person name="Daniel R."/>
        </authorList>
    </citation>
    <scope>NUCLEOTIDE SEQUENCE [LARGE SCALE GENOMIC DNA]</scope>
    <source>
        <strain evidence="1">DSM 525</strain>
        <strain evidence="4">DSM 525 / ATCC 6013</strain>
    </source>
</reference>
<name>A0A0H3J3G2_CLOPA</name>
<evidence type="ECO:0000313" key="2">
    <source>
        <dbReference type="EMBL" id="KRU12643.1"/>
    </source>
</evidence>
<evidence type="ECO:0000313" key="4">
    <source>
        <dbReference type="Proteomes" id="UP000030905"/>
    </source>
</evidence>
<reference evidence="2" key="2">
    <citation type="submission" date="2015-10" db="EMBL/GenBank/DDBJ databases">
        <title>Improved Draft Genome Sequence of Clostridium pasteurianum Strain ATCC 6013 (DSM 525) Using a Hybrid Next-Generation Sequencing Approach.</title>
        <authorList>
            <person name="Pyne M.E."/>
            <person name="Utturkar S.M."/>
            <person name="Brown S.D."/>
            <person name="Moo-Young M."/>
            <person name="Chung D.A."/>
            <person name="Chou P.C."/>
        </authorList>
    </citation>
    <scope>NUCLEOTIDE SEQUENCE</scope>
    <source>
        <strain evidence="2">ATCC 6013</strain>
    </source>
</reference>